<proteinExistence type="predicted"/>
<name>A0A1I6Q3D1_9PSEU</name>
<dbReference type="OrthoDB" id="9937219at2"/>
<dbReference type="STRING" id="95161.SAMN05660874_01361"/>
<gene>
    <name evidence="1" type="ORF">SAMN05660874_01361</name>
</gene>
<dbReference type="RefSeq" id="WP_139274015.1">
    <property type="nucleotide sequence ID" value="NZ_FOZX01000001.1"/>
</dbReference>
<accession>A0A1I6Q3D1</accession>
<keyword evidence="2" id="KW-1185">Reference proteome</keyword>
<sequence length="77" mass="8338">MNKVLRDAALEDLRRLSTELTTAFATAGEVAYAVDVPGGPSSSGAALHEVAKQLYESLHAVTKVIRRVEELEDEPDE</sequence>
<dbReference type="AlphaFoldDB" id="A0A1I6Q3D1"/>
<evidence type="ECO:0000313" key="2">
    <source>
        <dbReference type="Proteomes" id="UP000198852"/>
    </source>
</evidence>
<reference evidence="2" key="1">
    <citation type="submission" date="2016-10" db="EMBL/GenBank/DDBJ databases">
        <authorList>
            <person name="Varghese N."/>
            <person name="Submissions S."/>
        </authorList>
    </citation>
    <scope>NUCLEOTIDE SEQUENCE [LARGE SCALE GENOMIC DNA]</scope>
    <source>
        <strain evidence="2">DSM 44771</strain>
    </source>
</reference>
<dbReference type="Proteomes" id="UP000198852">
    <property type="component" value="Unassembled WGS sequence"/>
</dbReference>
<dbReference type="EMBL" id="FOZX01000001">
    <property type="protein sequence ID" value="SFS47001.1"/>
    <property type="molecule type" value="Genomic_DNA"/>
</dbReference>
<organism evidence="1 2">
    <name type="scientific">Saccharopolyspora flava</name>
    <dbReference type="NCBI Taxonomy" id="95161"/>
    <lineage>
        <taxon>Bacteria</taxon>
        <taxon>Bacillati</taxon>
        <taxon>Actinomycetota</taxon>
        <taxon>Actinomycetes</taxon>
        <taxon>Pseudonocardiales</taxon>
        <taxon>Pseudonocardiaceae</taxon>
        <taxon>Saccharopolyspora</taxon>
    </lineage>
</organism>
<evidence type="ECO:0000313" key="1">
    <source>
        <dbReference type="EMBL" id="SFS47001.1"/>
    </source>
</evidence>
<protein>
    <submittedName>
        <fullName evidence="1">Uncharacterized protein</fullName>
    </submittedName>
</protein>